<evidence type="ECO:0000256" key="3">
    <source>
        <dbReference type="ARBA" id="ARBA00022801"/>
    </source>
</evidence>
<comment type="similarity">
    <text evidence="1">Belongs to the helicase family. UvrD subfamily.</text>
</comment>
<dbReference type="GO" id="GO:0000725">
    <property type="term" value="P:recombinational repair"/>
    <property type="evidence" value="ECO:0007669"/>
    <property type="project" value="TreeGrafter"/>
</dbReference>
<proteinExistence type="inferred from homology"/>
<keyword evidence="6" id="KW-0413">Isomerase</keyword>
<dbReference type="PANTHER" id="PTHR11070">
    <property type="entry name" value="UVRD / RECB / PCRA DNA HELICASE FAMILY MEMBER"/>
    <property type="match status" value="1"/>
</dbReference>
<dbReference type="Proteomes" id="UP000182573">
    <property type="component" value="Unassembled WGS sequence"/>
</dbReference>
<name>A0A1H2RPI1_HALVA</name>
<evidence type="ECO:0000256" key="8">
    <source>
        <dbReference type="ARBA" id="ARBA00034808"/>
    </source>
</evidence>
<dbReference type="GO" id="GO:0003677">
    <property type="term" value="F:DNA binding"/>
    <property type="evidence" value="ECO:0007669"/>
    <property type="project" value="UniProtKB-KW"/>
</dbReference>
<dbReference type="GO" id="GO:0016787">
    <property type="term" value="F:hydrolase activity"/>
    <property type="evidence" value="ECO:0007669"/>
    <property type="project" value="UniProtKB-UniRule"/>
</dbReference>
<feature type="domain" description="UvrD-like helicase ATP-binding" evidence="11">
    <location>
        <begin position="270"/>
        <end position="731"/>
    </location>
</feature>
<dbReference type="EC" id="5.6.2.4" evidence="8"/>
<sequence length="1120" mass="129079">MPWTNTQQWLTEEESTLPSRVPLLRRFVSVPDQTAHEHLRQDIADALSTWAENSETEVADCRQLYQTTLKEPWLRSDKKAATDRAIPPLDDITPIEQRIDALNQQLESAVETGTAAYDIEHTPPTSQQLWCAYLTKSELEQFNDLKRQLTALQAAVKIRDDVETIRRRHRNLCRPSTSLRKYDEYLPSDEQQQLIRKLESLVSRVTDARNQLETPPQAVRDRLDELESQLRADREFVEQYNEGGENIEGFVAHEIERSRHLFEEYDDENHSLNTKQAQAVVRNNRANQVVAGPGTGKTVTLTARIAYLIHELGVDPEEIIALTLTNSATEEMEQRLEEWFDINSVECSTFHSFGLNIAMDYLDRPRDLIVGDDILNFIKDTVPERRRTDPEFREFYAEFLRRLNTDLLQQSEFDTREEFFEARREKRYTTLKGEEVESHAEKKIADWLFEHGVEYRHEDLATWAETAADKGSYNPDFYLPDHDLYIEHWGLDENADVAPWFSWTSEEYIEKLLWAREQFETAEKFGLINTYEFQHENGRLEQVLAHRLELNGVSLTPKSTTQLIEDTYQYNDVEGQIYSKFKDFVQKARQFNLSRDEIRRHLTEDDPRQYYFGQCGIKLYEDFAEYIDANRLMIFSDMISTAIDAVADPGTAYADQYEHVLVDEFQDVSGMNVELLSRFTDGADNPRLFCVGDDWQSIYSFQGSEVKYFVEFGDHFAPHTRTMLTKNYRSPSQVVRTGEALIEHNDKQISKQQRVESGTEADPQLHILPDGSRYEYKESVGEFAAERTQRYLEDESAVPEDIMILCHLDRGAPYLDAVKTKLEQRRIPYDGKDDQYRTNSGPWSAVGYDDDGVSVFSIHQSKGREAEHVIILHATDDDDGIPLADRDNLLAPVEPVDTNSEAEARRLFYVAITRAEQTLDICTQRGNQSKFVNEIEAHLTDIHQLNALDSADDTVTVEGVVTTINDDSHESKQQEGTFTDETGACQFIIWDGTDVTMLEQQMRYQLRGVRVDEFQGRVQLHLTEATEILPLGKADSEPESTDTIVEAEVQSLFDDLPDNIQQKGYAWDGSEELYVTVWSGNGSPELSEGTTYQFINPRLDEWKGTTDLIVHSDTRIEPAE</sequence>
<dbReference type="InterPro" id="IPR012340">
    <property type="entry name" value="NA-bd_OB-fold"/>
</dbReference>
<evidence type="ECO:0000256" key="2">
    <source>
        <dbReference type="ARBA" id="ARBA00022741"/>
    </source>
</evidence>
<evidence type="ECO:0000256" key="7">
    <source>
        <dbReference type="ARBA" id="ARBA00034617"/>
    </source>
</evidence>
<evidence type="ECO:0000259" key="11">
    <source>
        <dbReference type="PROSITE" id="PS51198"/>
    </source>
</evidence>
<dbReference type="Gene3D" id="3.40.50.300">
    <property type="entry name" value="P-loop containing nucleotide triphosphate hydrolases"/>
    <property type="match status" value="3"/>
</dbReference>
<dbReference type="Gene3D" id="1.10.10.160">
    <property type="match status" value="2"/>
</dbReference>
<dbReference type="Pfam" id="PF00580">
    <property type="entry name" value="UvrD-helicase"/>
    <property type="match status" value="1"/>
</dbReference>
<dbReference type="PROSITE" id="PS51198">
    <property type="entry name" value="UVRD_HELICASE_ATP_BIND"/>
    <property type="match status" value="1"/>
</dbReference>
<keyword evidence="3 10" id="KW-0378">Hydrolase</keyword>
<comment type="catalytic activity">
    <reaction evidence="9">
        <text>ATP + H2O = ADP + phosphate + H(+)</text>
        <dbReference type="Rhea" id="RHEA:13065"/>
        <dbReference type="ChEBI" id="CHEBI:15377"/>
        <dbReference type="ChEBI" id="CHEBI:15378"/>
        <dbReference type="ChEBI" id="CHEBI:30616"/>
        <dbReference type="ChEBI" id="CHEBI:43474"/>
        <dbReference type="ChEBI" id="CHEBI:456216"/>
        <dbReference type="EC" id="5.6.2.4"/>
    </reaction>
</comment>
<feature type="binding site" evidence="10">
    <location>
        <begin position="291"/>
        <end position="298"/>
    </location>
    <ligand>
        <name>ATP</name>
        <dbReference type="ChEBI" id="CHEBI:30616"/>
    </ligand>
</feature>
<dbReference type="InterPro" id="IPR000212">
    <property type="entry name" value="DNA_helicase_UvrD/REP"/>
</dbReference>
<dbReference type="STRING" id="28442.SAMN05443574_1022"/>
<dbReference type="AlphaFoldDB" id="A0A1H2RPI1"/>
<evidence type="ECO:0000256" key="10">
    <source>
        <dbReference type="PROSITE-ProRule" id="PRU00560"/>
    </source>
</evidence>
<reference evidence="12 13" key="1">
    <citation type="submission" date="2016-10" db="EMBL/GenBank/DDBJ databases">
        <authorList>
            <person name="de Groot N.N."/>
        </authorList>
    </citation>
    <scope>NUCLEOTIDE SEQUENCE [LARGE SCALE GENOMIC DNA]</scope>
    <source>
        <strain evidence="12 13">DSM 3756</strain>
    </source>
</reference>
<evidence type="ECO:0000313" key="13">
    <source>
        <dbReference type="Proteomes" id="UP000182573"/>
    </source>
</evidence>
<keyword evidence="5 10" id="KW-0067">ATP-binding</keyword>
<dbReference type="SUPFAM" id="SSF52540">
    <property type="entry name" value="P-loop containing nucleoside triphosphate hydrolases"/>
    <property type="match status" value="1"/>
</dbReference>
<comment type="catalytic activity">
    <reaction evidence="7">
        <text>Couples ATP hydrolysis with the unwinding of duplex DNA by translocating in the 3'-5' direction.</text>
        <dbReference type="EC" id="5.6.2.4"/>
    </reaction>
</comment>
<dbReference type="EMBL" id="FNOF01000002">
    <property type="protein sequence ID" value="SDW21185.1"/>
    <property type="molecule type" value="Genomic_DNA"/>
</dbReference>
<evidence type="ECO:0000256" key="1">
    <source>
        <dbReference type="ARBA" id="ARBA00009922"/>
    </source>
</evidence>
<dbReference type="GO" id="GO:0005524">
    <property type="term" value="F:ATP binding"/>
    <property type="evidence" value="ECO:0007669"/>
    <property type="project" value="UniProtKB-UniRule"/>
</dbReference>
<evidence type="ECO:0000256" key="4">
    <source>
        <dbReference type="ARBA" id="ARBA00022806"/>
    </source>
</evidence>
<evidence type="ECO:0000313" key="12">
    <source>
        <dbReference type="EMBL" id="SDW21185.1"/>
    </source>
</evidence>
<dbReference type="InterPro" id="IPR014017">
    <property type="entry name" value="DNA_helicase_UvrD-like_C"/>
</dbReference>
<organism evidence="12 13">
    <name type="scientific">Haloarcula vallismortis</name>
    <name type="common">Halobacterium vallismortis</name>
    <dbReference type="NCBI Taxonomy" id="28442"/>
    <lineage>
        <taxon>Archaea</taxon>
        <taxon>Methanobacteriati</taxon>
        <taxon>Methanobacteriota</taxon>
        <taxon>Stenosarchaea group</taxon>
        <taxon>Halobacteria</taxon>
        <taxon>Halobacteriales</taxon>
        <taxon>Haloarculaceae</taxon>
        <taxon>Haloarcula</taxon>
    </lineage>
</organism>
<gene>
    <name evidence="12" type="ORF">SAMN05443574_1022</name>
</gene>
<evidence type="ECO:0000256" key="6">
    <source>
        <dbReference type="ARBA" id="ARBA00023235"/>
    </source>
</evidence>
<dbReference type="Gene3D" id="2.40.50.140">
    <property type="entry name" value="Nucleic acid-binding proteins"/>
    <property type="match status" value="2"/>
</dbReference>
<keyword evidence="4 10" id="KW-0347">Helicase</keyword>
<dbReference type="InterPro" id="IPR014016">
    <property type="entry name" value="UvrD-like_ATP-bd"/>
</dbReference>
<dbReference type="SUPFAM" id="SSF50249">
    <property type="entry name" value="Nucleic acid-binding proteins"/>
    <property type="match status" value="1"/>
</dbReference>
<dbReference type="GO" id="GO:0005829">
    <property type="term" value="C:cytosol"/>
    <property type="evidence" value="ECO:0007669"/>
    <property type="project" value="TreeGrafter"/>
</dbReference>
<evidence type="ECO:0000256" key="5">
    <source>
        <dbReference type="ARBA" id="ARBA00022840"/>
    </source>
</evidence>
<protein>
    <recommendedName>
        <fullName evidence="8">DNA 3'-5' helicase</fullName>
        <ecNumber evidence="8">5.6.2.4</ecNumber>
    </recommendedName>
</protein>
<keyword evidence="2 10" id="KW-0547">Nucleotide-binding</keyword>
<dbReference type="GO" id="GO:0043138">
    <property type="term" value="F:3'-5' DNA helicase activity"/>
    <property type="evidence" value="ECO:0007669"/>
    <property type="project" value="UniProtKB-EC"/>
</dbReference>
<dbReference type="InterPro" id="IPR013986">
    <property type="entry name" value="DExx_box_DNA_helicase_dom_sf"/>
</dbReference>
<dbReference type="InterPro" id="IPR027417">
    <property type="entry name" value="P-loop_NTPase"/>
</dbReference>
<accession>A0A1H2RPI1</accession>
<dbReference type="Pfam" id="PF13361">
    <property type="entry name" value="UvrD_C"/>
    <property type="match status" value="1"/>
</dbReference>
<evidence type="ECO:0000256" key="9">
    <source>
        <dbReference type="ARBA" id="ARBA00048988"/>
    </source>
</evidence>
<dbReference type="PANTHER" id="PTHR11070:SF63">
    <property type="entry name" value="DNA HELICASE IV"/>
    <property type="match status" value="1"/>
</dbReference>